<dbReference type="InterPro" id="IPR035929">
    <property type="entry name" value="CoaB-like_sf"/>
</dbReference>
<keyword evidence="3" id="KW-1185">Reference proteome</keyword>
<accession>A0AAD8YAC1</accession>
<protein>
    <submittedName>
        <fullName evidence="2">Phosphopantothenate--cysteine ligase</fullName>
        <ecNumber evidence="2">6.3.2.-</ecNumber>
    </submittedName>
</protein>
<reference evidence="2" key="1">
    <citation type="submission" date="2023-06" db="EMBL/GenBank/DDBJ databases">
        <title>Survivors Of The Sea: Transcriptome response of Skeletonema marinoi to long-term dormancy.</title>
        <authorList>
            <person name="Pinder M.I.M."/>
            <person name="Kourtchenko O."/>
            <person name="Robertson E.K."/>
            <person name="Larsson T."/>
            <person name="Maumus F."/>
            <person name="Osuna-Cruz C.M."/>
            <person name="Vancaester E."/>
            <person name="Stenow R."/>
            <person name="Vandepoele K."/>
            <person name="Ploug H."/>
            <person name="Bruchert V."/>
            <person name="Godhe A."/>
            <person name="Topel M."/>
        </authorList>
    </citation>
    <scope>NUCLEOTIDE SEQUENCE</scope>
    <source>
        <strain evidence="2">R05AC</strain>
    </source>
</reference>
<dbReference type="PANTHER" id="PTHR12290">
    <property type="entry name" value="CORNICHON-RELATED"/>
    <property type="match status" value="1"/>
</dbReference>
<comment type="caution">
    <text evidence="2">The sequence shown here is derived from an EMBL/GenBank/DDBJ whole genome shotgun (WGS) entry which is preliminary data.</text>
</comment>
<dbReference type="SUPFAM" id="SSF102645">
    <property type="entry name" value="CoaB-like"/>
    <property type="match status" value="2"/>
</dbReference>
<organism evidence="2 3">
    <name type="scientific">Skeletonema marinoi</name>
    <dbReference type="NCBI Taxonomy" id="267567"/>
    <lineage>
        <taxon>Eukaryota</taxon>
        <taxon>Sar</taxon>
        <taxon>Stramenopiles</taxon>
        <taxon>Ochrophyta</taxon>
        <taxon>Bacillariophyta</taxon>
        <taxon>Coscinodiscophyceae</taxon>
        <taxon>Thalassiosirophycidae</taxon>
        <taxon>Thalassiosirales</taxon>
        <taxon>Skeletonemataceae</taxon>
        <taxon>Skeletonema</taxon>
        <taxon>Skeletonema marinoi-dohrnii complex</taxon>
    </lineage>
</organism>
<dbReference type="GO" id="GO:0015937">
    <property type="term" value="P:coenzyme A biosynthetic process"/>
    <property type="evidence" value="ECO:0007669"/>
    <property type="project" value="UniProtKB-ARBA"/>
</dbReference>
<dbReference type="Gene3D" id="3.40.50.10300">
    <property type="entry name" value="CoaB-like"/>
    <property type="match status" value="1"/>
</dbReference>
<dbReference type="AlphaFoldDB" id="A0AAD8YAC1"/>
<evidence type="ECO:0000256" key="1">
    <source>
        <dbReference type="SAM" id="MobiDB-lite"/>
    </source>
</evidence>
<evidence type="ECO:0000313" key="3">
    <source>
        <dbReference type="Proteomes" id="UP001224775"/>
    </source>
</evidence>
<dbReference type="Proteomes" id="UP001224775">
    <property type="component" value="Unassembled WGS sequence"/>
</dbReference>
<dbReference type="GO" id="GO:0016874">
    <property type="term" value="F:ligase activity"/>
    <property type="evidence" value="ECO:0007669"/>
    <property type="project" value="UniProtKB-KW"/>
</dbReference>
<dbReference type="EMBL" id="JATAAI010000012">
    <property type="protein sequence ID" value="KAK1741940.1"/>
    <property type="molecule type" value="Genomic_DNA"/>
</dbReference>
<gene>
    <name evidence="2" type="ORF">QTG54_007513</name>
</gene>
<keyword evidence="2" id="KW-0436">Ligase</keyword>
<sequence>MTADNNGSDDTNKSQLLNFTTRHTAHHTPIALVTSGGTSAPLEHNCVRFLDNFSTGTRGAHAVEQFLSRGYAVIHLKRTGSVSPFGRLLNDALECGKEGLTLDTFGKLFDAGLSGDGGLDLDVDDHLSHKKKAEGNDDSQECPDPWLYSKCDQNNSSSTTSSNRRRRGELSLNHRLVNSTTLQATIRTYKHIHQQGLLLTINFETVDDYLQKLQLCSEAISIAGPLGLVYLAAAVSDFYIPAEKRALHKIQSRDYGIKSQASSASNLSSASEEENTLGDNNNMQVQSDNTLTLTLYPVPKIIPTLRKVWCPNAFVVGFKLETDPSILRQKSVIAMEKNNVHLVIGNELATRYEKVFVLSRGGSDIDLADDDDEAMRNNGCEQYGASELPDGYHVSEVTAAHGVAMSSVGMNEGRNKTDALEYATIEYVVRHHFHYISTDVNISDGLNQKPSPAELVVETTLKAKKIHDERLEAQYHQMQRERLKARVVDFAWSAAGSVLGMAISYGIGRMLSGRQQQYGA</sequence>
<feature type="region of interest" description="Disordered" evidence="1">
    <location>
        <begin position="131"/>
        <end position="169"/>
    </location>
</feature>
<name>A0AAD8YAC1_9STRA</name>
<dbReference type="EC" id="6.3.2.-" evidence="2"/>
<feature type="region of interest" description="Disordered" evidence="1">
    <location>
        <begin position="263"/>
        <end position="283"/>
    </location>
</feature>
<evidence type="ECO:0000313" key="2">
    <source>
        <dbReference type="EMBL" id="KAK1741940.1"/>
    </source>
</evidence>
<proteinExistence type="predicted"/>